<organism evidence="2 3">
    <name type="scientific">Lactiplantibacillus mudanjiangensis</name>
    <dbReference type="NCBI Taxonomy" id="1296538"/>
    <lineage>
        <taxon>Bacteria</taxon>
        <taxon>Bacillati</taxon>
        <taxon>Bacillota</taxon>
        <taxon>Bacilli</taxon>
        <taxon>Lactobacillales</taxon>
        <taxon>Lactobacillaceae</taxon>
        <taxon>Lactiplantibacillus</taxon>
    </lineage>
</organism>
<name>A0A660E9K8_9LACO</name>
<feature type="transmembrane region" description="Helical" evidence="1">
    <location>
        <begin position="104"/>
        <end position="130"/>
    </location>
</feature>
<keyword evidence="1" id="KW-0812">Transmembrane</keyword>
<dbReference type="OrthoDB" id="2290285at2"/>
<dbReference type="Proteomes" id="UP000289996">
    <property type="component" value="Unassembled WGS sequence"/>
</dbReference>
<gene>
    <name evidence="2" type="ORF">MUDAN_MDHGFNIF_01371</name>
</gene>
<feature type="transmembrane region" description="Helical" evidence="1">
    <location>
        <begin position="50"/>
        <end position="73"/>
    </location>
</feature>
<keyword evidence="1" id="KW-0472">Membrane</keyword>
<dbReference type="AlphaFoldDB" id="A0A660E9K8"/>
<dbReference type="RefSeq" id="WP_130845575.1">
    <property type="nucleotide sequence ID" value="NZ_BJDY01000005.1"/>
</dbReference>
<reference evidence="2 3" key="1">
    <citation type="submission" date="2018-11" db="EMBL/GenBank/DDBJ databases">
        <authorList>
            <person name="Wuyts S."/>
        </authorList>
    </citation>
    <scope>NUCLEOTIDE SEQUENCE [LARGE SCALE GENOMIC DNA]</scope>
    <source>
        <strain evidence="2">Lactobacillus mudanjiangensis AMBF249</strain>
    </source>
</reference>
<evidence type="ECO:0000313" key="2">
    <source>
        <dbReference type="EMBL" id="VDG29842.1"/>
    </source>
</evidence>
<feature type="transmembrane region" description="Helical" evidence="1">
    <location>
        <begin position="194"/>
        <end position="214"/>
    </location>
</feature>
<proteinExistence type="predicted"/>
<feature type="transmembrane region" description="Helical" evidence="1">
    <location>
        <begin position="162"/>
        <end position="187"/>
    </location>
</feature>
<evidence type="ECO:0000256" key="1">
    <source>
        <dbReference type="SAM" id="Phobius"/>
    </source>
</evidence>
<evidence type="ECO:0000313" key="3">
    <source>
        <dbReference type="Proteomes" id="UP000289996"/>
    </source>
</evidence>
<dbReference type="EMBL" id="UYIG01000163">
    <property type="protein sequence ID" value="VDG29842.1"/>
    <property type="molecule type" value="Genomic_DNA"/>
</dbReference>
<sequence length="264" mass="29950">MKLILQRIDYRIVTLYFFIALILPIVQVIQSLNRRLLVSNTFFDSPYTKWIGIDSFHFSSTAFYLILPLLAALPVSTLIRKDLDSGFLAQLQLRLSVKSVFKSYLFVTALLGAAIIVIPLLVNFLLYFLLIPNIHPDNLLNSNILVINRNTLLVGLFFQHPFMHVLLSIIFAGFWGAMFAIFCLGWSLLINNRFVAMTAGFVLQLAILLVHGMTDLSVTFVPMYFVTETSQNDIQLWVVLLMTMLMGVGTAVLAMGGYRYRIIE</sequence>
<feature type="transmembrane region" description="Helical" evidence="1">
    <location>
        <begin position="12"/>
        <end position="30"/>
    </location>
</feature>
<protein>
    <submittedName>
        <fullName evidence="2">Uncharacterized protein</fullName>
    </submittedName>
</protein>
<feature type="transmembrane region" description="Helical" evidence="1">
    <location>
        <begin position="234"/>
        <end position="258"/>
    </location>
</feature>
<keyword evidence="1" id="KW-1133">Transmembrane helix</keyword>
<keyword evidence="3" id="KW-1185">Reference proteome</keyword>
<accession>A0A660E9K8</accession>